<dbReference type="Proteomes" id="UP000762676">
    <property type="component" value="Unassembled WGS sequence"/>
</dbReference>
<evidence type="ECO:0000313" key="2">
    <source>
        <dbReference type="EMBL" id="GFR91595.1"/>
    </source>
</evidence>
<feature type="compositionally biased region" description="Polar residues" evidence="1">
    <location>
        <begin position="178"/>
        <end position="195"/>
    </location>
</feature>
<dbReference type="EMBL" id="BMAT01012401">
    <property type="protein sequence ID" value="GFR91595.1"/>
    <property type="molecule type" value="Genomic_DNA"/>
</dbReference>
<feature type="region of interest" description="Disordered" evidence="1">
    <location>
        <begin position="154"/>
        <end position="216"/>
    </location>
</feature>
<protein>
    <submittedName>
        <fullName evidence="2">Glutamate receptor 10</fullName>
    </submittedName>
</protein>
<keyword evidence="3" id="KW-1185">Reference proteome</keyword>
<feature type="compositionally biased region" description="Polar residues" evidence="1">
    <location>
        <begin position="162"/>
        <end position="171"/>
    </location>
</feature>
<sequence>MYLHHFFLTIGAIFDRKDLLSQKAFKFALRRHDDESWSRDPYFKFNASNTVDIIDIEDNFQLASAKPAPLGWPCDQDVIGASPKTLWRVAIRSPFQRRSEEEIQRHAHVSMKDFTLTQRSGKPLLKNRPAWRGAVTKGAKTFEQQRLQVAKTKRAARKAQANCNPTPQATDRNLGLGSASSATSEPTDDPTSQMTTDEDSHLLQRRTNTQAVGEIT</sequence>
<proteinExistence type="predicted"/>
<comment type="caution">
    <text evidence="2">The sequence shown here is derived from an EMBL/GenBank/DDBJ whole genome shotgun (WGS) entry which is preliminary data.</text>
</comment>
<evidence type="ECO:0000256" key="1">
    <source>
        <dbReference type="SAM" id="MobiDB-lite"/>
    </source>
</evidence>
<keyword evidence="2" id="KW-0675">Receptor</keyword>
<reference evidence="2 3" key="1">
    <citation type="journal article" date="2021" name="Elife">
        <title>Chloroplast acquisition without the gene transfer in kleptoplastic sea slugs, Plakobranchus ocellatus.</title>
        <authorList>
            <person name="Maeda T."/>
            <person name="Takahashi S."/>
            <person name="Yoshida T."/>
            <person name="Shimamura S."/>
            <person name="Takaki Y."/>
            <person name="Nagai Y."/>
            <person name="Toyoda A."/>
            <person name="Suzuki Y."/>
            <person name="Arimoto A."/>
            <person name="Ishii H."/>
            <person name="Satoh N."/>
            <person name="Nishiyama T."/>
            <person name="Hasebe M."/>
            <person name="Maruyama T."/>
            <person name="Minagawa J."/>
            <person name="Obokata J."/>
            <person name="Shigenobu S."/>
        </authorList>
    </citation>
    <scope>NUCLEOTIDE SEQUENCE [LARGE SCALE GENOMIC DNA]</scope>
</reference>
<feature type="compositionally biased region" description="Polar residues" evidence="1">
    <location>
        <begin position="205"/>
        <end position="216"/>
    </location>
</feature>
<gene>
    <name evidence="2" type="ORF">ElyMa_006179800</name>
</gene>
<accession>A0AAV4H4U3</accession>
<name>A0AAV4H4U3_9GAST</name>
<organism evidence="2 3">
    <name type="scientific">Elysia marginata</name>
    <dbReference type="NCBI Taxonomy" id="1093978"/>
    <lineage>
        <taxon>Eukaryota</taxon>
        <taxon>Metazoa</taxon>
        <taxon>Spiralia</taxon>
        <taxon>Lophotrochozoa</taxon>
        <taxon>Mollusca</taxon>
        <taxon>Gastropoda</taxon>
        <taxon>Heterobranchia</taxon>
        <taxon>Euthyneura</taxon>
        <taxon>Panpulmonata</taxon>
        <taxon>Sacoglossa</taxon>
        <taxon>Placobranchoidea</taxon>
        <taxon>Plakobranchidae</taxon>
        <taxon>Elysia</taxon>
    </lineage>
</organism>
<dbReference type="AlphaFoldDB" id="A0AAV4H4U3"/>
<evidence type="ECO:0000313" key="3">
    <source>
        <dbReference type="Proteomes" id="UP000762676"/>
    </source>
</evidence>